<accession>A0A9K3DYZ4</accession>
<organism evidence="2 3">
    <name type="scientific">Helianthus annuus</name>
    <name type="common">Common sunflower</name>
    <dbReference type="NCBI Taxonomy" id="4232"/>
    <lineage>
        <taxon>Eukaryota</taxon>
        <taxon>Viridiplantae</taxon>
        <taxon>Streptophyta</taxon>
        <taxon>Embryophyta</taxon>
        <taxon>Tracheophyta</taxon>
        <taxon>Spermatophyta</taxon>
        <taxon>Magnoliopsida</taxon>
        <taxon>eudicotyledons</taxon>
        <taxon>Gunneridae</taxon>
        <taxon>Pentapetalae</taxon>
        <taxon>asterids</taxon>
        <taxon>campanulids</taxon>
        <taxon>Asterales</taxon>
        <taxon>Asteraceae</taxon>
        <taxon>Asteroideae</taxon>
        <taxon>Heliantheae alliance</taxon>
        <taxon>Heliantheae</taxon>
        <taxon>Helianthus</taxon>
    </lineage>
</organism>
<keyword evidence="1" id="KW-1133">Transmembrane helix</keyword>
<gene>
    <name evidence="2" type="ORF">HanXRQr2_Chr15g0682311</name>
</gene>
<name>A0A9K3DYZ4_HELAN</name>
<feature type="transmembrane region" description="Helical" evidence="1">
    <location>
        <begin position="39"/>
        <end position="61"/>
    </location>
</feature>
<evidence type="ECO:0000256" key="1">
    <source>
        <dbReference type="SAM" id="Phobius"/>
    </source>
</evidence>
<protein>
    <submittedName>
        <fullName evidence="2">Uncharacterized protein</fullName>
    </submittedName>
</protein>
<sequence length="110" mass="12126">MHRTVRRPVVFILLNGDNRFECDENATTDSRSDEESDEIIVLIAFFIICIFSFLSFPLTSATTTRSIGARRGSFSGAGAFTLRMIPYVKCLPEAVIATVSGDIRTSTSLL</sequence>
<keyword evidence="1" id="KW-0472">Membrane</keyword>
<dbReference type="EMBL" id="MNCJ02000330">
    <property type="protein sequence ID" value="KAF5763608.1"/>
    <property type="molecule type" value="Genomic_DNA"/>
</dbReference>
<proteinExistence type="predicted"/>
<dbReference type="Gramene" id="mRNA:HanXRQr2_Chr15g0682311">
    <property type="protein sequence ID" value="CDS:HanXRQr2_Chr15g0682311.1"/>
    <property type="gene ID" value="HanXRQr2_Chr15g0682311"/>
</dbReference>
<evidence type="ECO:0000313" key="2">
    <source>
        <dbReference type="EMBL" id="KAF5763608.1"/>
    </source>
</evidence>
<reference evidence="2" key="2">
    <citation type="submission" date="2020-06" db="EMBL/GenBank/DDBJ databases">
        <title>Helianthus annuus Genome sequencing and assembly Release 2.</title>
        <authorList>
            <person name="Gouzy J."/>
            <person name="Langlade N."/>
            <person name="Munos S."/>
        </authorList>
    </citation>
    <scope>NUCLEOTIDE SEQUENCE</scope>
    <source>
        <tissue evidence="2">Leaves</tissue>
    </source>
</reference>
<comment type="caution">
    <text evidence="2">The sequence shown here is derived from an EMBL/GenBank/DDBJ whole genome shotgun (WGS) entry which is preliminary data.</text>
</comment>
<dbReference type="Proteomes" id="UP000215914">
    <property type="component" value="Unassembled WGS sequence"/>
</dbReference>
<dbReference type="AlphaFoldDB" id="A0A9K3DYZ4"/>
<evidence type="ECO:0000313" key="3">
    <source>
        <dbReference type="Proteomes" id="UP000215914"/>
    </source>
</evidence>
<keyword evidence="1" id="KW-0812">Transmembrane</keyword>
<keyword evidence="3" id="KW-1185">Reference proteome</keyword>
<reference evidence="2" key="1">
    <citation type="journal article" date="2017" name="Nature">
        <title>The sunflower genome provides insights into oil metabolism, flowering and Asterid evolution.</title>
        <authorList>
            <person name="Badouin H."/>
            <person name="Gouzy J."/>
            <person name="Grassa C.J."/>
            <person name="Murat F."/>
            <person name="Staton S.E."/>
            <person name="Cottret L."/>
            <person name="Lelandais-Briere C."/>
            <person name="Owens G.L."/>
            <person name="Carrere S."/>
            <person name="Mayjonade B."/>
            <person name="Legrand L."/>
            <person name="Gill N."/>
            <person name="Kane N.C."/>
            <person name="Bowers J.E."/>
            <person name="Hubner S."/>
            <person name="Bellec A."/>
            <person name="Berard A."/>
            <person name="Berges H."/>
            <person name="Blanchet N."/>
            <person name="Boniface M.C."/>
            <person name="Brunel D."/>
            <person name="Catrice O."/>
            <person name="Chaidir N."/>
            <person name="Claudel C."/>
            <person name="Donnadieu C."/>
            <person name="Faraut T."/>
            <person name="Fievet G."/>
            <person name="Helmstetter N."/>
            <person name="King M."/>
            <person name="Knapp S.J."/>
            <person name="Lai Z."/>
            <person name="Le Paslier M.C."/>
            <person name="Lippi Y."/>
            <person name="Lorenzon L."/>
            <person name="Mandel J.R."/>
            <person name="Marage G."/>
            <person name="Marchand G."/>
            <person name="Marquand E."/>
            <person name="Bret-Mestries E."/>
            <person name="Morien E."/>
            <person name="Nambeesan S."/>
            <person name="Nguyen T."/>
            <person name="Pegot-Espagnet P."/>
            <person name="Pouilly N."/>
            <person name="Raftis F."/>
            <person name="Sallet E."/>
            <person name="Schiex T."/>
            <person name="Thomas J."/>
            <person name="Vandecasteele C."/>
            <person name="Vares D."/>
            <person name="Vear F."/>
            <person name="Vautrin S."/>
            <person name="Crespi M."/>
            <person name="Mangin B."/>
            <person name="Burke J.M."/>
            <person name="Salse J."/>
            <person name="Munos S."/>
            <person name="Vincourt P."/>
            <person name="Rieseberg L.H."/>
            <person name="Langlade N.B."/>
        </authorList>
    </citation>
    <scope>NUCLEOTIDE SEQUENCE</scope>
    <source>
        <tissue evidence="2">Leaves</tissue>
    </source>
</reference>